<accession>A0A2A7N4G1</accession>
<keyword evidence="5" id="KW-1185">Reference proteome</keyword>
<comment type="caution">
    <text evidence="4">The sequence shown here is derived from an EMBL/GenBank/DDBJ whole genome shotgun (WGS) entry which is preliminary data.</text>
</comment>
<dbReference type="Proteomes" id="UP000465302">
    <property type="component" value="Unassembled WGS sequence"/>
</dbReference>
<keyword evidence="2" id="KW-0472">Membrane</keyword>
<feature type="region of interest" description="Disordered" evidence="1">
    <location>
        <begin position="92"/>
        <end position="122"/>
    </location>
</feature>
<protein>
    <recommendedName>
        <fullName evidence="7">Anti-sigma-M factor RsmA</fullName>
    </recommendedName>
</protein>
<dbReference type="EMBL" id="PDCP01000018">
    <property type="protein sequence ID" value="PEG38740.1"/>
    <property type="molecule type" value="Genomic_DNA"/>
</dbReference>
<dbReference type="AlphaFoldDB" id="A0A2A7N4G1"/>
<organism evidence="4 5">
    <name type="scientific">Mycolicibacterium agri</name>
    <name type="common">Mycobacterium agri</name>
    <dbReference type="NCBI Taxonomy" id="36811"/>
    <lineage>
        <taxon>Bacteria</taxon>
        <taxon>Bacillati</taxon>
        <taxon>Actinomycetota</taxon>
        <taxon>Actinomycetes</taxon>
        <taxon>Mycobacteriales</taxon>
        <taxon>Mycobacteriaceae</taxon>
        <taxon>Mycolicibacterium</taxon>
    </lineage>
</organism>
<dbReference type="RefSeq" id="WP_097940364.1">
    <property type="nucleotide sequence ID" value="NZ_BLKS01000001.1"/>
</dbReference>
<evidence type="ECO:0000256" key="1">
    <source>
        <dbReference type="SAM" id="MobiDB-lite"/>
    </source>
</evidence>
<keyword evidence="2" id="KW-0812">Transmembrane</keyword>
<reference evidence="3" key="3">
    <citation type="submission" date="2020-02" db="EMBL/GenBank/DDBJ databases">
        <authorList>
            <person name="Matsumoto Y."/>
            <person name="Motooka D."/>
            <person name="Nakamura S."/>
        </authorList>
    </citation>
    <scope>NUCLEOTIDE SEQUENCE</scope>
    <source>
        <strain evidence="3">JCM 6377</strain>
    </source>
</reference>
<dbReference type="EMBL" id="BLKS01000001">
    <property type="protein sequence ID" value="GFG53410.1"/>
    <property type="molecule type" value="Genomic_DNA"/>
</dbReference>
<evidence type="ECO:0000313" key="3">
    <source>
        <dbReference type="EMBL" id="GFG53410.1"/>
    </source>
</evidence>
<keyword evidence="2" id="KW-1133">Transmembrane helix</keyword>
<name>A0A2A7N4G1_MYCAG</name>
<gene>
    <name evidence="4" type="ORF">CQY20_12280</name>
    <name evidence="3" type="ORF">MAGR_48510</name>
</gene>
<evidence type="ECO:0008006" key="7">
    <source>
        <dbReference type="Google" id="ProtNLM"/>
    </source>
</evidence>
<evidence type="ECO:0000313" key="4">
    <source>
        <dbReference type="EMBL" id="PEG38740.1"/>
    </source>
</evidence>
<evidence type="ECO:0000313" key="5">
    <source>
        <dbReference type="Proteomes" id="UP000220914"/>
    </source>
</evidence>
<proteinExistence type="predicted"/>
<sequence>MHGGEAQPPEERVRRALAQLAADPASATDVPVAVTARIGAALRAASPPAAHAARPPVFVMTRPRLVALIVGIAAAAIGLAIAVAALLHDPAGPRFPQGPTAERITVTAPPPARDTPGAVTRR</sequence>
<reference evidence="3 6" key="2">
    <citation type="journal article" date="2019" name="Emerg. Microbes Infect.">
        <title>Comprehensive subspecies identification of 175 nontuberculous mycobacteria species based on 7547 genomic profiles.</title>
        <authorList>
            <person name="Matsumoto Y."/>
            <person name="Kinjo T."/>
            <person name="Motooka D."/>
            <person name="Nabeya D."/>
            <person name="Jung N."/>
            <person name="Uechi K."/>
            <person name="Horii T."/>
            <person name="Iida T."/>
            <person name="Fujita J."/>
            <person name="Nakamura S."/>
        </authorList>
    </citation>
    <scope>NUCLEOTIDE SEQUENCE [LARGE SCALE GENOMIC DNA]</scope>
    <source>
        <strain evidence="3 6">JCM 6377</strain>
    </source>
</reference>
<reference evidence="4 5" key="1">
    <citation type="submission" date="2017-10" db="EMBL/GenBank/DDBJ databases">
        <title>The new phylogeny of genus Mycobacterium.</title>
        <authorList>
            <person name="Tortoli E."/>
            <person name="Trovato A."/>
            <person name="Cirillo D.M."/>
        </authorList>
    </citation>
    <scope>NUCLEOTIDE SEQUENCE [LARGE SCALE GENOMIC DNA]</scope>
    <source>
        <strain evidence="4 5">CCUG37673</strain>
    </source>
</reference>
<feature type="transmembrane region" description="Helical" evidence="2">
    <location>
        <begin position="65"/>
        <end position="87"/>
    </location>
</feature>
<dbReference type="Proteomes" id="UP000220914">
    <property type="component" value="Unassembled WGS sequence"/>
</dbReference>
<evidence type="ECO:0000313" key="6">
    <source>
        <dbReference type="Proteomes" id="UP000465302"/>
    </source>
</evidence>
<evidence type="ECO:0000256" key="2">
    <source>
        <dbReference type="SAM" id="Phobius"/>
    </source>
</evidence>